<organism evidence="1 2">
    <name type="scientific">Streptomyces ambofaciens (strain ATCC 23877 / 3486 / DSM 40053 / JCM 4204 / NBRC 12836 / NRRL B-2516)</name>
    <dbReference type="NCBI Taxonomy" id="278992"/>
    <lineage>
        <taxon>Bacteria</taxon>
        <taxon>Bacillati</taxon>
        <taxon>Actinomycetota</taxon>
        <taxon>Actinomycetes</taxon>
        <taxon>Kitasatosporales</taxon>
        <taxon>Streptomycetaceae</taxon>
        <taxon>Streptomyces</taxon>
    </lineage>
</organism>
<dbReference type="AlphaFoldDB" id="A0A0K2AR56"/>
<dbReference type="EMBL" id="CP012382">
    <property type="protein sequence ID" value="AKZ55590.1"/>
    <property type="molecule type" value="Genomic_DNA"/>
</dbReference>
<dbReference type="Pfam" id="PF07676">
    <property type="entry name" value="PD40"/>
    <property type="match status" value="1"/>
</dbReference>
<dbReference type="STRING" id="1889.SAM40697_2335"/>
<dbReference type="InterPro" id="IPR008557">
    <property type="entry name" value="PhoX"/>
</dbReference>
<dbReference type="KEGG" id="samb:SAM23877_2541"/>
<evidence type="ECO:0008006" key="3">
    <source>
        <dbReference type="Google" id="ProtNLM"/>
    </source>
</evidence>
<accession>A0A0K2AR56</accession>
<dbReference type="SUPFAM" id="SSF63825">
    <property type="entry name" value="YWTD domain"/>
    <property type="match status" value="1"/>
</dbReference>
<dbReference type="RefSeq" id="WP_053130463.1">
    <property type="nucleotide sequence ID" value="NZ_CP012382.1"/>
</dbReference>
<dbReference type="Proteomes" id="UP000061018">
    <property type="component" value="Chromosome"/>
</dbReference>
<evidence type="ECO:0000313" key="1">
    <source>
        <dbReference type="EMBL" id="AKZ55590.1"/>
    </source>
</evidence>
<proteinExistence type="predicted"/>
<reference evidence="2" key="1">
    <citation type="journal article" date="2015" name="J. Biotechnol.">
        <title>Complete genome sequence of Streptomyces ambofaciens ATCC 23877, the spiramycin producer.</title>
        <authorList>
            <person name="Thibessard A."/>
            <person name="Haas D."/>
            <person name="Gerbaud C."/>
            <person name="Aigle B."/>
            <person name="Lautru S."/>
            <person name="Pernodet J.L."/>
            <person name="Leblond P."/>
        </authorList>
    </citation>
    <scope>NUCLEOTIDE SEQUENCE [LARGE SCALE GENOMIC DNA]</scope>
    <source>
        <strain evidence="2">ATCC 23877 / 3486 / DSM 40053 / JCM 4204 / NBRC 12836 / NRRL B-2516</strain>
    </source>
</reference>
<dbReference type="InterPro" id="IPR011659">
    <property type="entry name" value="WD40"/>
</dbReference>
<dbReference type="PROSITE" id="PS51318">
    <property type="entry name" value="TAT"/>
    <property type="match status" value="1"/>
</dbReference>
<sequence length="384" mass="40177">MDRRTLLRTAVVGGSAVLGGTLWRGAAYAAPAQPGSGPYGALGAPDGNGVRLPAGFTSRVIARSGQKVAGTSYTWHSAPDGGACYADGTGWIYVSNSEVNPSGGASAVRFSSTGAITSAYRVLSGTRQNCAGGRTPWNTWLSCEEVDRGYVYETDPWGVKAAVRRDAMGRFKHEAAAADPVRKVVYLTEDVTDGCFYRFRPTTWGDLSSGTLEVLVAGSATSGPVTWARVPDPSGATATRNQVSGAKRFNGGEGCYYADDTCWFTTKGDNRVWQYDAAAQTIELAYDDSLVTSGTAPLTGVDNVTGSSSGDLFVAEDGGTMEICVITPNDVIAPFLRVDGQSGSEITGPAFSPDGTRLYFSSQRGTSGSSSGGITYEVRGPFRA</sequence>
<protein>
    <recommendedName>
        <fullName evidence="3">Translocation protein TolB</fullName>
    </recommendedName>
</protein>
<name>A0A0K2AR56_STRA7</name>
<dbReference type="Pfam" id="PF05787">
    <property type="entry name" value="PhoX"/>
    <property type="match status" value="1"/>
</dbReference>
<dbReference type="PANTHER" id="PTHR35399">
    <property type="entry name" value="SLR8030 PROTEIN"/>
    <property type="match status" value="1"/>
</dbReference>
<gene>
    <name evidence="1" type="ORF">SAM23877_2541</name>
</gene>
<dbReference type="InterPro" id="IPR006311">
    <property type="entry name" value="TAT_signal"/>
</dbReference>
<dbReference type="PANTHER" id="PTHR35399:SF4">
    <property type="entry name" value="MEMBRANE PROTEIN"/>
    <property type="match status" value="1"/>
</dbReference>
<evidence type="ECO:0000313" key="2">
    <source>
        <dbReference type="Proteomes" id="UP000061018"/>
    </source>
</evidence>